<dbReference type="AlphaFoldDB" id="A0A1E7G0B0"/>
<keyword evidence="3" id="KW-1185">Reference proteome</keyword>
<feature type="region of interest" description="Disordered" evidence="1">
    <location>
        <begin position="1"/>
        <end position="60"/>
    </location>
</feature>
<evidence type="ECO:0000256" key="1">
    <source>
        <dbReference type="SAM" id="MobiDB-lite"/>
    </source>
</evidence>
<dbReference type="InParanoid" id="A0A1E7G0B0"/>
<gene>
    <name evidence="2" type="ORF">FRACYDRAFT_233815</name>
</gene>
<dbReference type="KEGG" id="fcy:FRACYDRAFT_233815"/>
<name>A0A1E7G0B0_9STRA</name>
<sequence>MQTPSSLPPWDTHEPQSTLLSTTPSETHEKHGSLRSLNQDRNNTKRRQKHAVKTGDTNKVATEDAQLVKDDLAIMQHQESPFMSNKTEYLAKAIEQHDNRARIERSDISNLILSNIKSQENILEGKSARHDNLVKTNLNSHSSLILNQAKSNEDSGKRFYDEMGKLVDSEKRFYDEMGKLVRKVKSSAGFEVIDPMIKFLLHANDDANPDEFLDVVRSNFSFVSGEQFFLRIADLVDLETDPVEGCKYKTLAGSLVSAFFKLGLFAFPDDDVCDSIDGEDAAAAAAATGHLSNNLFVDNISHSIDSDSTNARKFFTPKKRRMRLDDNDGEIEKTAAEHLLLFSASQSRSEPLLPSKQEEVVSTGASAQSEKNSVDVQEIPILRQHSPQVEGTIGRVSQPTFPPTSSYSLLEFLVMKKDCLKVTPDKFHAWLVEQDIVSMDDLIDACNDEDFDTDEMRNGGLKAFKLKGFIKAVTS</sequence>
<proteinExistence type="predicted"/>
<evidence type="ECO:0000313" key="2">
    <source>
        <dbReference type="EMBL" id="OEU23643.1"/>
    </source>
</evidence>
<reference evidence="2 3" key="1">
    <citation type="submission" date="2016-09" db="EMBL/GenBank/DDBJ databases">
        <title>Extensive genetic diversity and differential bi-allelic expression allows diatom success in the polar Southern Ocean.</title>
        <authorList>
            <consortium name="DOE Joint Genome Institute"/>
            <person name="Mock T."/>
            <person name="Otillar R.P."/>
            <person name="Strauss J."/>
            <person name="Dupont C."/>
            <person name="Frickenhaus S."/>
            <person name="Maumus F."/>
            <person name="Mcmullan M."/>
            <person name="Sanges R."/>
            <person name="Schmutz J."/>
            <person name="Toseland A."/>
            <person name="Valas R."/>
            <person name="Veluchamy A."/>
            <person name="Ward B.J."/>
            <person name="Allen A."/>
            <person name="Barry K."/>
            <person name="Falciatore A."/>
            <person name="Ferrante M."/>
            <person name="Fortunato A.E."/>
            <person name="Gloeckner G."/>
            <person name="Gruber A."/>
            <person name="Hipkin R."/>
            <person name="Janech M."/>
            <person name="Kroth P."/>
            <person name="Leese F."/>
            <person name="Lindquist E."/>
            <person name="Lyon B.R."/>
            <person name="Martin J."/>
            <person name="Mayer C."/>
            <person name="Parker M."/>
            <person name="Quesneville H."/>
            <person name="Raymond J."/>
            <person name="Uhlig C."/>
            <person name="Valentin K.U."/>
            <person name="Worden A.Z."/>
            <person name="Armbrust E.V."/>
            <person name="Bowler C."/>
            <person name="Green B."/>
            <person name="Moulton V."/>
            <person name="Van Oosterhout C."/>
            <person name="Grigoriev I."/>
        </authorList>
    </citation>
    <scope>NUCLEOTIDE SEQUENCE [LARGE SCALE GENOMIC DNA]</scope>
    <source>
        <strain evidence="2 3">CCMP1102</strain>
    </source>
</reference>
<feature type="compositionally biased region" description="Polar residues" evidence="1">
    <location>
        <begin position="15"/>
        <end position="25"/>
    </location>
</feature>
<evidence type="ECO:0000313" key="3">
    <source>
        <dbReference type="Proteomes" id="UP000095751"/>
    </source>
</evidence>
<organism evidence="2 3">
    <name type="scientific">Fragilariopsis cylindrus CCMP1102</name>
    <dbReference type="NCBI Taxonomy" id="635003"/>
    <lineage>
        <taxon>Eukaryota</taxon>
        <taxon>Sar</taxon>
        <taxon>Stramenopiles</taxon>
        <taxon>Ochrophyta</taxon>
        <taxon>Bacillariophyta</taxon>
        <taxon>Bacillariophyceae</taxon>
        <taxon>Bacillariophycidae</taxon>
        <taxon>Bacillariales</taxon>
        <taxon>Bacillariaceae</taxon>
        <taxon>Fragilariopsis</taxon>
    </lineage>
</organism>
<protein>
    <submittedName>
        <fullName evidence="2">Uncharacterized protein</fullName>
    </submittedName>
</protein>
<dbReference type="Proteomes" id="UP000095751">
    <property type="component" value="Unassembled WGS sequence"/>
</dbReference>
<dbReference type="EMBL" id="KV784353">
    <property type="protein sequence ID" value="OEU23643.1"/>
    <property type="molecule type" value="Genomic_DNA"/>
</dbReference>
<accession>A0A1E7G0B0</accession>